<protein>
    <submittedName>
        <fullName evidence="2">Rhodanese-like domain-containing protein</fullName>
    </submittedName>
</protein>
<dbReference type="Pfam" id="PF00581">
    <property type="entry name" value="Rhodanese"/>
    <property type="match status" value="1"/>
</dbReference>
<name>A0A967ABY9_9FLAO</name>
<dbReference type="AlphaFoldDB" id="A0A967ABY9"/>
<dbReference type="PROSITE" id="PS50206">
    <property type="entry name" value="RHODANESE_3"/>
    <property type="match status" value="1"/>
</dbReference>
<organism evidence="2 3">
    <name type="scientific">Psychroflexus maritimus</name>
    <dbReference type="NCBI Taxonomy" id="2714865"/>
    <lineage>
        <taxon>Bacteria</taxon>
        <taxon>Pseudomonadati</taxon>
        <taxon>Bacteroidota</taxon>
        <taxon>Flavobacteriia</taxon>
        <taxon>Flavobacteriales</taxon>
        <taxon>Flavobacteriaceae</taxon>
        <taxon>Psychroflexus</taxon>
    </lineage>
</organism>
<evidence type="ECO:0000313" key="3">
    <source>
        <dbReference type="Proteomes" id="UP000643701"/>
    </source>
</evidence>
<evidence type="ECO:0000313" key="2">
    <source>
        <dbReference type="EMBL" id="NGZ89276.1"/>
    </source>
</evidence>
<sequence length="103" mass="11672">MRNLSTTDWKSELADENAVILDVRTIEEYNNGFIPNSVLIDIQDPAKFTEEIEKLDQSKKYYVYCSSGKRSTLACQVMENMGFTNLANLEGGILDWDGEVKQA</sequence>
<dbReference type="Proteomes" id="UP000643701">
    <property type="component" value="Unassembled WGS sequence"/>
</dbReference>
<accession>A0A967ABY9</accession>
<dbReference type="CDD" id="cd00158">
    <property type="entry name" value="RHOD"/>
    <property type="match status" value="1"/>
</dbReference>
<gene>
    <name evidence="2" type="ORF">G7034_03315</name>
</gene>
<dbReference type="InterPro" id="IPR001763">
    <property type="entry name" value="Rhodanese-like_dom"/>
</dbReference>
<dbReference type="InterPro" id="IPR050229">
    <property type="entry name" value="GlpE_sulfurtransferase"/>
</dbReference>
<dbReference type="SUPFAM" id="SSF52821">
    <property type="entry name" value="Rhodanese/Cell cycle control phosphatase"/>
    <property type="match status" value="1"/>
</dbReference>
<dbReference type="RefSeq" id="WP_166399542.1">
    <property type="nucleotide sequence ID" value="NZ_JAANAS010000034.1"/>
</dbReference>
<feature type="domain" description="Rhodanese" evidence="1">
    <location>
        <begin position="14"/>
        <end position="101"/>
    </location>
</feature>
<evidence type="ECO:0000259" key="1">
    <source>
        <dbReference type="PROSITE" id="PS50206"/>
    </source>
</evidence>
<dbReference type="InterPro" id="IPR036873">
    <property type="entry name" value="Rhodanese-like_dom_sf"/>
</dbReference>
<dbReference type="SMART" id="SM00450">
    <property type="entry name" value="RHOD"/>
    <property type="match status" value="1"/>
</dbReference>
<dbReference type="PANTHER" id="PTHR43031">
    <property type="entry name" value="FAD-DEPENDENT OXIDOREDUCTASE"/>
    <property type="match status" value="1"/>
</dbReference>
<dbReference type="EMBL" id="JAANAS010000034">
    <property type="protein sequence ID" value="NGZ89276.1"/>
    <property type="molecule type" value="Genomic_DNA"/>
</dbReference>
<keyword evidence="3" id="KW-1185">Reference proteome</keyword>
<comment type="caution">
    <text evidence="2">The sequence shown here is derived from an EMBL/GenBank/DDBJ whole genome shotgun (WGS) entry which is preliminary data.</text>
</comment>
<dbReference type="PANTHER" id="PTHR43031:SF17">
    <property type="entry name" value="SULFURTRANSFERASE YTWF-RELATED"/>
    <property type="match status" value="1"/>
</dbReference>
<proteinExistence type="predicted"/>
<reference evidence="2" key="1">
    <citation type="submission" date="2020-03" db="EMBL/GenBank/DDBJ databases">
        <title>Psychroflexus Maritimus sp. nov., isolate from marine sediment.</title>
        <authorList>
            <person name="Zhong Y.-L."/>
        </authorList>
    </citation>
    <scope>NUCLEOTIDE SEQUENCE</scope>
    <source>
        <strain evidence="2">C1</strain>
    </source>
</reference>
<dbReference type="Gene3D" id="3.40.250.10">
    <property type="entry name" value="Rhodanese-like domain"/>
    <property type="match status" value="1"/>
</dbReference>